<gene>
    <name evidence="2" type="ORF">GCM10009691_35800</name>
</gene>
<accession>A0ABP4NCI6</accession>
<name>A0ABP4NCI6_9MICO</name>
<feature type="region of interest" description="Disordered" evidence="1">
    <location>
        <begin position="71"/>
        <end position="104"/>
    </location>
</feature>
<reference evidence="3" key="1">
    <citation type="journal article" date="2019" name="Int. J. Syst. Evol. Microbiol.">
        <title>The Global Catalogue of Microorganisms (GCM) 10K type strain sequencing project: providing services to taxonomists for standard genome sequencing and annotation.</title>
        <authorList>
            <consortium name="The Broad Institute Genomics Platform"/>
            <consortium name="The Broad Institute Genome Sequencing Center for Infectious Disease"/>
            <person name="Wu L."/>
            <person name="Ma J."/>
        </authorList>
    </citation>
    <scope>NUCLEOTIDE SEQUENCE [LARGE SCALE GENOMIC DNA]</scope>
    <source>
        <strain evidence="3">JCM 13319</strain>
    </source>
</reference>
<evidence type="ECO:0000313" key="2">
    <source>
        <dbReference type="EMBL" id="GAA1558585.1"/>
    </source>
</evidence>
<evidence type="ECO:0000256" key="1">
    <source>
        <dbReference type="SAM" id="MobiDB-lite"/>
    </source>
</evidence>
<comment type="caution">
    <text evidence="2">The sequence shown here is derived from an EMBL/GenBank/DDBJ whole genome shotgun (WGS) entry which is preliminary data.</text>
</comment>
<protein>
    <submittedName>
        <fullName evidence="2">Uncharacterized protein</fullName>
    </submittedName>
</protein>
<organism evidence="2 3">
    <name type="scientific">Brevibacterium picturae</name>
    <dbReference type="NCBI Taxonomy" id="260553"/>
    <lineage>
        <taxon>Bacteria</taxon>
        <taxon>Bacillati</taxon>
        <taxon>Actinomycetota</taxon>
        <taxon>Actinomycetes</taxon>
        <taxon>Micrococcales</taxon>
        <taxon>Brevibacteriaceae</taxon>
        <taxon>Brevibacterium</taxon>
    </lineage>
</organism>
<sequence>MYERPSWAVPKDPQSRRTCLDLHFTPDTGHAEPWVRVSLLTGTDAHVERRKALTVRPGLLSSRNIRRHQQARYDWIPSGQPSPMSGRASDKTATSVAFTTRCAE</sequence>
<dbReference type="Proteomes" id="UP001501791">
    <property type="component" value="Unassembled WGS sequence"/>
</dbReference>
<proteinExistence type="predicted"/>
<dbReference type="EMBL" id="BAAALY010000016">
    <property type="protein sequence ID" value="GAA1558585.1"/>
    <property type="molecule type" value="Genomic_DNA"/>
</dbReference>
<evidence type="ECO:0000313" key="3">
    <source>
        <dbReference type="Proteomes" id="UP001501791"/>
    </source>
</evidence>
<keyword evidence="3" id="KW-1185">Reference proteome</keyword>